<dbReference type="Proteomes" id="UP001445335">
    <property type="component" value="Unassembled WGS sequence"/>
</dbReference>
<evidence type="ECO:0000256" key="1">
    <source>
        <dbReference type="ARBA" id="ARBA00007921"/>
    </source>
</evidence>
<dbReference type="Pfam" id="PF01926">
    <property type="entry name" value="MMR_HSR1"/>
    <property type="match status" value="1"/>
</dbReference>
<reference evidence="5 6" key="1">
    <citation type="journal article" date="2024" name="Nat. Commun.">
        <title>Phylogenomics reveals the evolutionary origins of lichenization in chlorophyte algae.</title>
        <authorList>
            <person name="Puginier C."/>
            <person name="Libourel C."/>
            <person name="Otte J."/>
            <person name="Skaloud P."/>
            <person name="Haon M."/>
            <person name="Grisel S."/>
            <person name="Petersen M."/>
            <person name="Berrin J.G."/>
            <person name="Delaux P.M."/>
            <person name="Dal Grande F."/>
            <person name="Keller J."/>
        </authorList>
    </citation>
    <scope>NUCLEOTIDE SEQUENCE [LARGE SCALE GENOMIC DNA]</scope>
    <source>
        <strain evidence="5 6">SAG 245.80</strain>
    </source>
</reference>
<dbReference type="NCBIfam" id="TIGR00436">
    <property type="entry name" value="era"/>
    <property type="match status" value="1"/>
</dbReference>
<dbReference type="GO" id="GO:0019843">
    <property type="term" value="F:rRNA binding"/>
    <property type="evidence" value="ECO:0007669"/>
    <property type="project" value="TreeGrafter"/>
</dbReference>
<keyword evidence="2" id="KW-0547">Nucleotide-binding</keyword>
<dbReference type="CDD" id="cd04163">
    <property type="entry name" value="Era"/>
    <property type="match status" value="1"/>
</dbReference>
<keyword evidence="6" id="KW-1185">Reference proteome</keyword>
<evidence type="ECO:0000256" key="3">
    <source>
        <dbReference type="ARBA" id="ARBA00023134"/>
    </source>
</evidence>
<dbReference type="GO" id="GO:0005525">
    <property type="term" value="F:GTP binding"/>
    <property type="evidence" value="ECO:0007669"/>
    <property type="project" value="UniProtKB-KW"/>
</dbReference>
<dbReference type="PRINTS" id="PR00326">
    <property type="entry name" value="GTP1OBG"/>
</dbReference>
<dbReference type="CDD" id="cd22534">
    <property type="entry name" value="KH-II_Era"/>
    <property type="match status" value="1"/>
</dbReference>
<dbReference type="Gene3D" id="3.40.50.300">
    <property type="entry name" value="P-loop containing nucleotide triphosphate hydrolases"/>
    <property type="match status" value="1"/>
</dbReference>
<dbReference type="EMBL" id="JALJOU010000024">
    <property type="protein sequence ID" value="KAK9837015.1"/>
    <property type="molecule type" value="Genomic_DNA"/>
</dbReference>
<dbReference type="GO" id="GO:0000028">
    <property type="term" value="P:ribosomal small subunit assembly"/>
    <property type="evidence" value="ECO:0007669"/>
    <property type="project" value="TreeGrafter"/>
</dbReference>
<gene>
    <name evidence="5" type="ORF">WJX81_007236</name>
</gene>
<dbReference type="SUPFAM" id="SSF52540">
    <property type="entry name" value="P-loop containing nucleoside triphosphate hydrolases"/>
    <property type="match status" value="1"/>
</dbReference>
<name>A0AAW1RS99_9CHLO</name>
<dbReference type="InterPro" id="IPR005662">
    <property type="entry name" value="GTPase_Era-like"/>
</dbReference>
<dbReference type="Gene3D" id="3.30.300.20">
    <property type="match status" value="1"/>
</dbReference>
<feature type="domain" description="G" evidence="4">
    <location>
        <begin position="3"/>
        <end position="112"/>
    </location>
</feature>
<dbReference type="InterPro" id="IPR015946">
    <property type="entry name" value="KH_dom-like_a/b"/>
</dbReference>
<dbReference type="AlphaFoldDB" id="A0AAW1RS99"/>
<dbReference type="GO" id="GO:0043024">
    <property type="term" value="F:ribosomal small subunit binding"/>
    <property type="evidence" value="ECO:0007669"/>
    <property type="project" value="TreeGrafter"/>
</dbReference>
<dbReference type="InterPro" id="IPR009019">
    <property type="entry name" value="KH_sf_prok-type"/>
</dbReference>
<dbReference type="NCBIfam" id="TIGR00231">
    <property type="entry name" value="small_GTP"/>
    <property type="match status" value="1"/>
</dbReference>
<dbReference type="InterPro" id="IPR006073">
    <property type="entry name" value="GTP-bd"/>
</dbReference>
<proteinExistence type="inferred from homology"/>
<comment type="similarity">
    <text evidence="1">Belongs to the TRAFAC class TrmE-Era-EngA-EngB-Septin-like GTPase superfamily. Era GTPase family.</text>
</comment>
<dbReference type="PANTHER" id="PTHR42698">
    <property type="entry name" value="GTPASE ERA"/>
    <property type="match status" value="1"/>
</dbReference>
<evidence type="ECO:0000256" key="2">
    <source>
        <dbReference type="ARBA" id="ARBA00022741"/>
    </source>
</evidence>
<dbReference type="PANTHER" id="PTHR42698:SF1">
    <property type="entry name" value="GTPASE ERA, MITOCHONDRIAL"/>
    <property type="match status" value="1"/>
</dbReference>
<dbReference type="SUPFAM" id="SSF54814">
    <property type="entry name" value="Prokaryotic type KH domain (KH-domain type II)"/>
    <property type="match status" value="1"/>
</dbReference>
<protein>
    <recommendedName>
        <fullName evidence="4">G domain-containing protein</fullName>
    </recommendedName>
</protein>
<evidence type="ECO:0000259" key="4">
    <source>
        <dbReference type="Pfam" id="PF01926"/>
    </source>
</evidence>
<evidence type="ECO:0000313" key="5">
    <source>
        <dbReference type="EMBL" id="KAK9837015.1"/>
    </source>
</evidence>
<accession>A0AAW1RS99</accession>
<dbReference type="InterPro" id="IPR030388">
    <property type="entry name" value="G_ERA_dom"/>
</dbReference>
<comment type="caution">
    <text evidence="5">The sequence shown here is derived from an EMBL/GenBank/DDBJ whole genome shotgun (WGS) entry which is preliminary data.</text>
</comment>
<dbReference type="InterPro" id="IPR005225">
    <property type="entry name" value="Small_GTP-bd"/>
</dbReference>
<dbReference type="InterPro" id="IPR027417">
    <property type="entry name" value="P-loop_NTPase"/>
</dbReference>
<organism evidence="5 6">
    <name type="scientific">Elliptochloris bilobata</name>
    <dbReference type="NCBI Taxonomy" id="381761"/>
    <lineage>
        <taxon>Eukaryota</taxon>
        <taxon>Viridiplantae</taxon>
        <taxon>Chlorophyta</taxon>
        <taxon>core chlorophytes</taxon>
        <taxon>Trebouxiophyceae</taxon>
        <taxon>Trebouxiophyceae incertae sedis</taxon>
        <taxon>Elliptochloris clade</taxon>
        <taxon>Elliptochloris</taxon>
    </lineage>
</organism>
<evidence type="ECO:0000313" key="6">
    <source>
        <dbReference type="Proteomes" id="UP001445335"/>
    </source>
</evidence>
<sequence>MLQVAVVGVPNAGKSTLTNVLVGKKVSAVSARSNTTQDSHLGAFTEGATQVTLYDTPGVVTTSKYRDTSHATRVRSAWTAAADSDVLLLVLDAHRQVTRPDPRVLALVEHLAQGPLPDWDPPPALLVLNKVDLLPKDADQRLQLLATKLTKTAAFEKVYSVSATRGTGMAELRSDLLARATPGAWVMRATQHTDKTPLDLAQEVVREKFFRRVRDELPYDLKFGTSEVNLLRDGSIRIELPLLMANSRLVKMVVGARGCVIGEIGITARKELIALLKRNVHLILPVKLDKQAR</sequence>
<keyword evidence="3" id="KW-0342">GTP-binding</keyword>